<feature type="region of interest" description="Disordered" evidence="10">
    <location>
        <begin position="494"/>
        <end position="514"/>
    </location>
</feature>
<comment type="subcellular location">
    <subcellularLocation>
        <location evidence="9">Cytoplasm</location>
    </subcellularLocation>
    <subcellularLocation>
        <location evidence="1 9">Golgi apparatus membrane</location>
        <topology evidence="1 9">Peripheral membrane protein</topology>
        <orientation evidence="1 9">Cytoplasmic side</orientation>
    </subcellularLocation>
    <subcellularLocation>
        <location evidence="9">Cytoplasmic vesicle</location>
        <location evidence="9">COPI-coated vesicle membrane</location>
        <topology evidence="9">Peripheral membrane protein</topology>
        <orientation evidence="9">Cytoplasmic side</orientation>
    </subcellularLocation>
</comment>
<proteinExistence type="inferred from homology"/>
<keyword evidence="3 9" id="KW-0813">Transport</keyword>
<evidence type="ECO:0000259" key="11">
    <source>
        <dbReference type="PROSITE" id="PS51072"/>
    </source>
</evidence>
<dbReference type="PROSITE" id="PS51072">
    <property type="entry name" value="MHD"/>
    <property type="match status" value="1"/>
</dbReference>
<evidence type="ECO:0000256" key="5">
    <source>
        <dbReference type="ARBA" id="ARBA00022892"/>
    </source>
</evidence>
<dbReference type="SUPFAM" id="SSF49447">
    <property type="entry name" value="Second domain of Mu2 adaptin subunit (ap50) of ap2 adaptor"/>
    <property type="match status" value="1"/>
</dbReference>
<evidence type="ECO:0000256" key="6">
    <source>
        <dbReference type="ARBA" id="ARBA00022927"/>
    </source>
</evidence>
<evidence type="ECO:0000256" key="3">
    <source>
        <dbReference type="ARBA" id="ARBA00022448"/>
    </source>
</evidence>
<reference evidence="12" key="1">
    <citation type="journal article" date="2022" name="Int. J. Mol. Sci.">
        <title>Draft Genome of Tanacetum Coccineum: Genomic Comparison of Closely Related Tanacetum-Family Plants.</title>
        <authorList>
            <person name="Yamashiro T."/>
            <person name="Shiraishi A."/>
            <person name="Nakayama K."/>
            <person name="Satake H."/>
        </authorList>
    </citation>
    <scope>NUCLEOTIDE SEQUENCE</scope>
</reference>
<dbReference type="PANTHER" id="PTHR10121:SF0">
    <property type="entry name" value="COATOMER SUBUNIT DELTA"/>
    <property type="match status" value="1"/>
</dbReference>
<evidence type="ECO:0000256" key="4">
    <source>
        <dbReference type="ARBA" id="ARBA00022490"/>
    </source>
</evidence>
<keyword evidence="8" id="KW-0968">Cytoplasmic vesicle</keyword>
<keyword evidence="12" id="KW-0808">Transferase</keyword>
<evidence type="ECO:0000313" key="13">
    <source>
        <dbReference type="Proteomes" id="UP001151760"/>
    </source>
</evidence>
<comment type="subunit">
    <text evidence="9">Oligomeric complex that consists of at least the alpha, beta, beta', gamma, delta, epsilon and zeta subunits.</text>
</comment>
<dbReference type="EMBL" id="BQNB010009804">
    <property type="protein sequence ID" value="GJS68616.1"/>
    <property type="molecule type" value="Genomic_DNA"/>
</dbReference>
<dbReference type="GO" id="GO:0003964">
    <property type="term" value="F:RNA-directed DNA polymerase activity"/>
    <property type="evidence" value="ECO:0007669"/>
    <property type="project" value="UniProtKB-KW"/>
</dbReference>
<name>A0ABQ4XU67_9ASTR</name>
<dbReference type="Proteomes" id="UP001151760">
    <property type="component" value="Unassembled WGS sequence"/>
</dbReference>
<keyword evidence="12" id="KW-0695">RNA-directed DNA polymerase</keyword>
<dbReference type="Gene3D" id="2.60.40.1170">
    <property type="entry name" value="Mu homology domain, subdomain B"/>
    <property type="match status" value="1"/>
</dbReference>
<organism evidence="12 13">
    <name type="scientific">Tanacetum coccineum</name>
    <dbReference type="NCBI Taxonomy" id="301880"/>
    <lineage>
        <taxon>Eukaryota</taxon>
        <taxon>Viridiplantae</taxon>
        <taxon>Streptophyta</taxon>
        <taxon>Embryophyta</taxon>
        <taxon>Tracheophyta</taxon>
        <taxon>Spermatophyta</taxon>
        <taxon>Magnoliopsida</taxon>
        <taxon>eudicotyledons</taxon>
        <taxon>Gunneridae</taxon>
        <taxon>Pentapetalae</taxon>
        <taxon>asterids</taxon>
        <taxon>campanulids</taxon>
        <taxon>Asterales</taxon>
        <taxon>Asteraceae</taxon>
        <taxon>Asteroideae</taxon>
        <taxon>Anthemideae</taxon>
        <taxon>Anthemidinae</taxon>
        <taxon>Tanacetum</taxon>
    </lineage>
</organism>
<evidence type="ECO:0000313" key="12">
    <source>
        <dbReference type="EMBL" id="GJS68616.1"/>
    </source>
</evidence>
<keyword evidence="13" id="KW-1185">Reference proteome</keyword>
<dbReference type="InterPro" id="IPR028565">
    <property type="entry name" value="MHD"/>
</dbReference>
<dbReference type="SUPFAM" id="SSF56219">
    <property type="entry name" value="DNase I-like"/>
    <property type="match status" value="1"/>
</dbReference>
<dbReference type="CDD" id="cd09254">
    <property type="entry name" value="AP_delta-COPI_MHD"/>
    <property type="match status" value="1"/>
</dbReference>
<reference evidence="12" key="2">
    <citation type="submission" date="2022-01" db="EMBL/GenBank/DDBJ databases">
        <authorList>
            <person name="Yamashiro T."/>
            <person name="Shiraishi A."/>
            <person name="Satake H."/>
            <person name="Nakayama K."/>
        </authorList>
    </citation>
    <scope>NUCLEOTIDE SEQUENCE</scope>
</reference>
<feature type="compositionally biased region" description="Basic and acidic residues" evidence="10">
    <location>
        <begin position="19"/>
        <end position="39"/>
    </location>
</feature>
<feature type="region of interest" description="Disordered" evidence="10">
    <location>
        <begin position="1"/>
        <end position="62"/>
    </location>
</feature>
<comment type="function">
    <text evidence="9">The coatomer is a cytosolic protein complex that binds to dilysine motifs and reversibly associates with Golgi non-clathrin-coated vesicles, which further mediate biosynthetic protein transport from the ER, via the Golgi up to the trans Golgi network.</text>
</comment>
<gene>
    <name evidence="12" type="ORF">Tco_0683181</name>
</gene>
<keyword evidence="7 9" id="KW-0333">Golgi apparatus</keyword>
<feature type="compositionally biased region" description="Basic and acidic residues" evidence="10">
    <location>
        <begin position="47"/>
        <end position="62"/>
    </location>
</feature>
<evidence type="ECO:0000256" key="9">
    <source>
        <dbReference type="RuleBase" id="RU366052"/>
    </source>
</evidence>
<keyword evidence="12" id="KW-0548">Nucleotidyltransferase</keyword>
<dbReference type="InterPro" id="IPR027059">
    <property type="entry name" value="Coatomer_dsu"/>
</dbReference>
<evidence type="ECO:0000256" key="10">
    <source>
        <dbReference type="SAM" id="MobiDB-lite"/>
    </source>
</evidence>
<dbReference type="InterPro" id="IPR036168">
    <property type="entry name" value="AP2_Mu_C_sf"/>
</dbReference>
<feature type="non-terminal residue" evidence="12">
    <location>
        <position position="1"/>
    </location>
</feature>
<accession>A0ABQ4XU67</accession>
<feature type="compositionally biased region" description="Low complexity" evidence="10">
    <location>
        <begin position="504"/>
        <end position="514"/>
    </location>
</feature>
<keyword evidence="4 9" id="KW-0963">Cytoplasm</keyword>
<dbReference type="Pfam" id="PF00928">
    <property type="entry name" value="Adap_comp_sub"/>
    <property type="match status" value="1"/>
</dbReference>
<dbReference type="Gene3D" id="3.60.10.10">
    <property type="entry name" value="Endonuclease/exonuclease/phosphatase"/>
    <property type="match status" value="1"/>
</dbReference>
<dbReference type="PANTHER" id="PTHR10121">
    <property type="entry name" value="COATOMER SUBUNIT DELTA"/>
    <property type="match status" value="1"/>
</dbReference>
<evidence type="ECO:0000256" key="1">
    <source>
        <dbReference type="ARBA" id="ARBA00004255"/>
    </source>
</evidence>
<evidence type="ECO:0000256" key="2">
    <source>
        <dbReference type="ARBA" id="ARBA00010516"/>
    </source>
</evidence>
<keyword evidence="9" id="KW-0472">Membrane</keyword>
<keyword evidence="6 9" id="KW-0653">Protein transport</keyword>
<comment type="caution">
    <text evidence="12">The sequence shown here is derived from an EMBL/GenBank/DDBJ whole genome shotgun (WGS) entry which is preliminary data.</text>
</comment>
<feature type="compositionally biased region" description="Acidic residues" evidence="10">
    <location>
        <begin position="494"/>
        <end position="503"/>
    </location>
</feature>
<keyword evidence="5 9" id="KW-0931">ER-Golgi transport</keyword>
<dbReference type="InterPro" id="IPR036691">
    <property type="entry name" value="Endo/exonu/phosph_ase_sf"/>
</dbReference>
<feature type="domain" description="MHD" evidence="11">
    <location>
        <begin position="133"/>
        <end position="377"/>
    </location>
</feature>
<comment type="similarity">
    <text evidence="2 9">Belongs to the adaptor complexes medium subunit family. Delta-COP subfamily.</text>
</comment>
<evidence type="ECO:0000256" key="8">
    <source>
        <dbReference type="ARBA" id="ARBA00023329"/>
    </source>
</evidence>
<evidence type="ECO:0000256" key="7">
    <source>
        <dbReference type="ARBA" id="ARBA00023034"/>
    </source>
</evidence>
<protein>
    <recommendedName>
        <fullName evidence="9">Coatomer subunit delta</fullName>
    </recommendedName>
</protein>
<sequence length="1319" mass="151358">KQEKLHSFYTSKRRQARVVKQETASKSRQARDGKQESSSKRRQARVVKQETASKSHKKDKEQEALLISEDTSFVITGENIGPKPNPAPSGAFGLFQHQGGVRLVLVSTQRGLLVMQIALRVRLVLWLAPEGRSSGVHGAAINFISTASLDRNGLSEFVVNGILKMEVKNSKHGFFKFQVKSETPDILFTTHNDIDKQLFSNDMVLGLRSPNCPFPKKFCPLRWKLETKDVSRLPLRINCRTSLYGNELQVRIEYNASERFLLEDVVITVHLPTINEALNVELVHGDWRYDSEKSVLKWSMPLIDDSKPSGAMEFFVREAHDVSKFFPVYVEFKSTTTFSNLKVGGYKFSALEIEAILLEMKLIEKMCATVVPDVEIKKARYNGLKPDLTLYELSKQKLAPYKVALYQVDLHINLSTIDSICTFEYPTAIRYAMPCPHSESWGQFCGNRPVYWVRASEVLGWTPEFSEEEEEDELSVEDNYDGKINDLEANNGIDESDVEEGFNPEEGLNEGNNVNLDMKDYGENERDDNSFVNLEDGKDNSESGVGAKLWVITRMGASRISLRSLNPKENLGLIDEFYVFERSRPCLKCQKRLGIDLMRVVIYAPQEAKEKRMLWDYLAHVSNQWVGKLAMMGDFNEMRYKSDRYGSNFNAHDAEIFNSFMYNAGLDEVPLGGSAYTWCLKSASKMTVYFRPSSIFDLSDNVAPVNKKNAIRNFMGKLKFLKEHIRSWLSIHRSNSRGEIYFLKEELWSCDEITDKGDCSNEVVHKRTKILNKIHQVNNIQASKITQKAKIKWAIEGDENVKFFHGMLNKKRNQSNIRGIMVNGTWVDDPVQVKHEFFEHFWGRFDKPSVNRAYIDTPFPVSLSIDQKEDMERRISKEEVKRAVWDCGVDKSPGPDGFSFSFYRHFWPVIKKDVFEAVDYFFMYGEIPNGCNSNFIALIPKILDANMVKDFCPITFVADKQILDGSFILDEVLQWCRRKKKHALIFKVDFEKTFDSVRWDFVDDVLNKFGFGERWKTGIQSCLRSSRGSILVNSSPTEEFQFFEVLNKILIPWRICVFCFMGLDDAIFSWLLELRLNIDSLVRVLDCFFRASGLRINMCKSKIMGVREMDCRLFNGQDPKSNKASWVKWNKVLTPKDKVDLGVSSLFALNRGLMLKWVWRFYSQKCSLWTIVTKAIYGEDGNLNKGVSGGVQTCWTSIVHEVRVLQGRGINVANYIRLKLGNGENTRFWLDNWYEGGVIKELFPRMFTLELNKNATVSSKLNDDGVFSVASIRKEIDGNRFQDVSLPTRWVKSVPIKVIEAPLPESPLTLLIKPRLQDA</sequence>